<feature type="binding site" evidence="7">
    <location>
        <position position="71"/>
    </location>
    <ligand>
        <name>molybdate</name>
        <dbReference type="ChEBI" id="CHEBI:36264"/>
    </ligand>
</feature>
<evidence type="ECO:0000256" key="6">
    <source>
        <dbReference type="ARBA" id="ARBA00062515"/>
    </source>
</evidence>
<evidence type="ECO:0000256" key="4">
    <source>
        <dbReference type="ARBA" id="ARBA00022729"/>
    </source>
</evidence>
<dbReference type="CDD" id="cd13539">
    <property type="entry name" value="PBP2_AvModA"/>
    <property type="match status" value="1"/>
</dbReference>
<dbReference type="GO" id="GO:0030973">
    <property type="term" value="F:molybdate ion binding"/>
    <property type="evidence" value="ECO:0007669"/>
    <property type="project" value="InterPro"/>
</dbReference>
<sequence length="267" mass="29431">MPEPHERRTRICHPITRAFACLCVLFSFASGAIAGEVSIGVAANFTDTTRELTRHFEAETGHRVSASFGSTGKLYAQIRNGAPFDVFMAADVLRPELIEEAQAGVNGTRFTYARGKLVLWSPTPDAFEDAPRYLEQQPFARLAIANPKTAPYGLAAQQVLEHIGQWQPLQPKLVRGDSIAQTFQFVVSRNAQAGFVAASQVKVWDEDAGTLWQVPQAYYQPIDQQAILLNRGASNEAARAWMDFLKSDTAIGIIRSYGYDEGHDAIN</sequence>
<dbReference type="PANTHER" id="PTHR30632">
    <property type="entry name" value="MOLYBDATE-BINDING PERIPLASMIC PROTEIN"/>
    <property type="match status" value="1"/>
</dbReference>
<protein>
    <submittedName>
        <fullName evidence="9">Molybdate ABC transporter substrate-binding protein</fullName>
    </submittedName>
</protein>
<evidence type="ECO:0000256" key="1">
    <source>
        <dbReference type="ARBA" id="ARBA00009175"/>
    </source>
</evidence>
<dbReference type="GO" id="GO:1901359">
    <property type="term" value="F:tungstate binding"/>
    <property type="evidence" value="ECO:0007669"/>
    <property type="project" value="UniProtKB-ARBA"/>
</dbReference>
<evidence type="ECO:0000313" key="9">
    <source>
        <dbReference type="EMBL" id="HBC34291.1"/>
    </source>
</evidence>
<comment type="caution">
    <text evidence="9">The sequence shown here is derived from an EMBL/GenBank/DDBJ whole genome shotgun (WGS) entry which is preliminary data.</text>
</comment>
<keyword evidence="4 8" id="KW-0732">Signal</keyword>
<comment type="subunit">
    <text evidence="6">The complex is composed of two ATP-binding proteins (ModC), two transmembrane proteins (ModB) and a solute-binding protein (ModA).</text>
</comment>
<feature type="binding site" evidence="7">
    <location>
        <position position="179"/>
    </location>
    <ligand>
        <name>molybdate</name>
        <dbReference type="ChEBI" id="CHEBI:36264"/>
    </ligand>
</feature>
<dbReference type="FunFam" id="3.40.190.10:FF:000035">
    <property type="entry name" value="Molybdate ABC transporter substrate-binding protein"/>
    <property type="match status" value="1"/>
</dbReference>
<keyword evidence="2 7" id="KW-0500">Molybdenum</keyword>
<keyword evidence="5" id="KW-0826">Tungsten</keyword>
<proteinExistence type="inferred from homology"/>
<dbReference type="NCBIfam" id="TIGR01256">
    <property type="entry name" value="modA"/>
    <property type="match status" value="1"/>
</dbReference>
<dbReference type="PIRSF" id="PIRSF004846">
    <property type="entry name" value="ModA"/>
    <property type="match status" value="1"/>
</dbReference>
<feature type="signal peptide" evidence="8">
    <location>
        <begin position="1"/>
        <end position="34"/>
    </location>
</feature>
<dbReference type="AlphaFoldDB" id="A0A352IS58"/>
<dbReference type="Pfam" id="PF13531">
    <property type="entry name" value="SBP_bac_11"/>
    <property type="match status" value="1"/>
</dbReference>
<dbReference type="GO" id="GO:0015689">
    <property type="term" value="P:molybdate ion transport"/>
    <property type="evidence" value="ECO:0007669"/>
    <property type="project" value="InterPro"/>
</dbReference>
<keyword evidence="3 7" id="KW-0479">Metal-binding</keyword>
<evidence type="ECO:0000256" key="8">
    <source>
        <dbReference type="SAM" id="SignalP"/>
    </source>
</evidence>
<dbReference type="InterPro" id="IPR044084">
    <property type="entry name" value="AvModA-like_subst-bd"/>
</dbReference>
<evidence type="ECO:0000256" key="2">
    <source>
        <dbReference type="ARBA" id="ARBA00022505"/>
    </source>
</evidence>
<evidence type="ECO:0000256" key="7">
    <source>
        <dbReference type="PIRSR" id="PIRSR004846-1"/>
    </source>
</evidence>
<dbReference type="Gene3D" id="3.40.190.10">
    <property type="entry name" value="Periplasmic binding protein-like II"/>
    <property type="match status" value="2"/>
</dbReference>
<evidence type="ECO:0000256" key="3">
    <source>
        <dbReference type="ARBA" id="ARBA00022723"/>
    </source>
</evidence>
<dbReference type="PANTHER" id="PTHR30632:SF14">
    <property type="entry name" value="TUNGSTATE_MOLYBDATE_CHROMATE-BINDING PROTEIN MODA"/>
    <property type="match status" value="1"/>
</dbReference>
<name>A0A352IS58_9GAMM</name>
<dbReference type="InterPro" id="IPR005950">
    <property type="entry name" value="ModA"/>
</dbReference>
<dbReference type="SUPFAM" id="SSF53850">
    <property type="entry name" value="Periplasmic binding protein-like II"/>
    <property type="match status" value="1"/>
</dbReference>
<dbReference type="Proteomes" id="UP000263489">
    <property type="component" value="Unassembled WGS sequence"/>
</dbReference>
<accession>A0A352IS58</accession>
<feature type="chain" id="PRO_5016660679" evidence="8">
    <location>
        <begin position="35"/>
        <end position="267"/>
    </location>
</feature>
<comment type="similarity">
    <text evidence="1">Belongs to the bacterial solute-binding protein ModA family.</text>
</comment>
<organism evidence="9 10">
    <name type="scientific">Marinobacter adhaerens</name>
    <dbReference type="NCBI Taxonomy" id="1033846"/>
    <lineage>
        <taxon>Bacteria</taxon>
        <taxon>Pseudomonadati</taxon>
        <taxon>Pseudomonadota</taxon>
        <taxon>Gammaproteobacteria</taxon>
        <taxon>Pseudomonadales</taxon>
        <taxon>Marinobacteraceae</taxon>
        <taxon>Marinobacter</taxon>
    </lineage>
</organism>
<gene>
    <name evidence="9" type="primary">modA</name>
    <name evidence="9" type="ORF">DC045_08250</name>
</gene>
<dbReference type="InterPro" id="IPR050682">
    <property type="entry name" value="ModA/WtpA"/>
</dbReference>
<evidence type="ECO:0000313" key="10">
    <source>
        <dbReference type="Proteomes" id="UP000263489"/>
    </source>
</evidence>
<reference evidence="9 10" key="1">
    <citation type="journal article" date="2018" name="Nat. Biotechnol.">
        <title>A standardized bacterial taxonomy based on genome phylogeny substantially revises the tree of life.</title>
        <authorList>
            <person name="Parks D.H."/>
            <person name="Chuvochina M."/>
            <person name="Waite D.W."/>
            <person name="Rinke C."/>
            <person name="Skarshewski A."/>
            <person name="Chaumeil P.A."/>
            <person name="Hugenholtz P."/>
        </authorList>
    </citation>
    <scope>NUCLEOTIDE SEQUENCE [LARGE SCALE GENOMIC DNA]</scope>
    <source>
        <strain evidence="9">UBA9380</strain>
    </source>
</reference>
<dbReference type="GO" id="GO:0046872">
    <property type="term" value="F:metal ion binding"/>
    <property type="evidence" value="ECO:0007669"/>
    <property type="project" value="UniProtKB-KW"/>
</dbReference>
<evidence type="ECO:0000256" key="5">
    <source>
        <dbReference type="ARBA" id="ARBA00023245"/>
    </source>
</evidence>
<dbReference type="EMBL" id="DNNA01000135">
    <property type="protein sequence ID" value="HBC34291.1"/>
    <property type="molecule type" value="Genomic_DNA"/>
</dbReference>